<dbReference type="RefSeq" id="WP_124210585.1">
    <property type="nucleotide sequence ID" value="NZ_CP016615.1"/>
</dbReference>
<name>A0A3N4VSE6_9PAST</name>
<dbReference type="Proteomes" id="UP000281691">
    <property type="component" value="Unassembled WGS sequence"/>
</dbReference>
<feature type="domain" description="Phage-Barnase-EndoU-ColicinE5/D-RelE-like nuclease" evidence="2">
    <location>
        <begin position="636"/>
        <end position="747"/>
    </location>
</feature>
<gene>
    <name evidence="3" type="ORF">EDC46_0413</name>
</gene>
<evidence type="ECO:0000313" key="4">
    <source>
        <dbReference type="Proteomes" id="UP000281691"/>
    </source>
</evidence>
<protein>
    <recommendedName>
        <fullName evidence="2">Phage-Barnase-EndoU-ColicinE5/D-RelE-like nuclease domain-containing protein</fullName>
    </recommendedName>
</protein>
<dbReference type="Pfam" id="PF18809">
    <property type="entry name" value="PBECR1"/>
    <property type="match status" value="1"/>
</dbReference>
<accession>A0A3N4VSE6</accession>
<proteinExistence type="predicted"/>
<feature type="region of interest" description="Disordered" evidence="1">
    <location>
        <begin position="814"/>
        <end position="837"/>
    </location>
</feature>
<dbReference type="OrthoDB" id="5673206at2"/>
<keyword evidence="4" id="KW-1185">Reference proteome</keyword>
<evidence type="ECO:0000256" key="1">
    <source>
        <dbReference type="SAM" id="MobiDB-lite"/>
    </source>
</evidence>
<sequence length="1063" mass="116993">MQNVVQLDPQVLKQLQQQFVRPKDEFTGTWSPEQLAQLQKAYGGGYAEPKPLSAQQREANLEAFNTNLQQQGQAIGEAFAQNTKDQPIEHQYQAYQHAKEALKNNYAHLSEDQQQMLLSAFDEQADVFKKADKEAGFFARTGDALSYIPTTATKLGEQFTGLFSPDGEVRQWLHNATEAVEDWRSDESKLRQFIAARKMAEAKANGESGFTQFFANAAENPLETVGQFAESALPTVVATGAGVAAAPITGGASLALPFLVGGVQGAGETRNNIYDHIMAMPEEQLSQNPQYQALLAKGLSPAHARTELASSFIEHGGEVLATGVSSAVLSGVGGLGRIGQVGKGMLGSTAGKFVSEAVTEPADEVFQQFMGNKAIHDIDPTHSLTDGLGEAAAGGLLFGVAGGGVAAADSAYRTSQQQAKQSEASDDTIDEVISSTKTSEQANQPNQTTNTVQEQALEKVLSSVEDETLRNDYFDELKQDIADGLLEKRVAEGGEYGKLAQAYLNSVSEFLDTVQPNTVQQENQSEQEFQTEPTTQNSIDEERFSQYSNEVNQLLDGYQQGQLSDTDVSNRYHDIAQRFPDHHTLAAEHYRRQQEDEQQQALYSRSPMKSVEANIARGREAMVKAILDKADVKRGMYNNEFGWVDFVWGDDGLTKPRNKRGEPVGKGISHIIEARMRKNNMSEPEVVEMLTNDIVETIAKGTVVNENPQSKLELDYLSPKNGRVYRATLVRNKGNNAWVLTAFDNSAKYVNEGAIRKGKDKSNPTTIDPTLTRVDRGASFSASGSEQLANNNGLSNNTAVELGRPINISQLNDTHAHSQRGRGVVAENGPNLTDSQNAVNNKSQIIQDQQALSRILGEETASHIEVVDRNTVKPPKGESVESLASKNVEGWFDVGTQKLYLYSDNITATENMTREERLAWVAWHELAHAGMRVKLGYSFHNILKGASEHVVVKVIARKIRDKFGYDEEVAVEEAMAELYAAYETGRWDELGKRYNTSVHRYWHKSVGDWLIKLANYFRRIMGAIVGKDFTQTMTTREVFDTLRGIKEGVNALGKKSVNQTANQ</sequence>
<dbReference type="InterPro" id="IPR041092">
    <property type="entry name" value="PBECR1"/>
</dbReference>
<reference evidence="3 4" key="1">
    <citation type="submission" date="2018-11" db="EMBL/GenBank/DDBJ databases">
        <title>Genomic Encyclopedia of Type Strains, Phase IV (KMG-IV): sequencing the most valuable type-strain genomes for metagenomic binning, comparative biology and taxonomic classification.</title>
        <authorList>
            <person name="Goeker M."/>
        </authorList>
    </citation>
    <scope>NUCLEOTIDE SEQUENCE [LARGE SCALE GENOMIC DNA]</scope>
    <source>
        <strain evidence="3 4">DSM 27238</strain>
    </source>
</reference>
<organism evidence="3 4">
    <name type="scientific">Vespertiliibacter pulmonis</name>
    <dbReference type="NCBI Taxonomy" id="1443036"/>
    <lineage>
        <taxon>Bacteria</taxon>
        <taxon>Pseudomonadati</taxon>
        <taxon>Pseudomonadota</taxon>
        <taxon>Gammaproteobacteria</taxon>
        <taxon>Pasteurellales</taxon>
        <taxon>Pasteurellaceae</taxon>
        <taxon>Vespertiliibacter</taxon>
    </lineage>
</organism>
<dbReference type="EMBL" id="RKQP01000001">
    <property type="protein sequence ID" value="RPE86022.1"/>
    <property type="molecule type" value="Genomic_DNA"/>
</dbReference>
<dbReference type="AlphaFoldDB" id="A0A3N4VSE6"/>
<comment type="caution">
    <text evidence="3">The sequence shown here is derived from an EMBL/GenBank/DDBJ whole genome shotgun (WGS) entry which is preliminary data.</text>
</comment>
<feature type="region of interest" description="Disordered" evidence="1">
    <location>
        <begin position="518"/>
        <end position="541"/>
    </location>
</feature>
<evidence type="ECO:0000313" key="3">
    <source>
        <dbReference type="EMBL" id="RPE86022.1"/>
    </source>
</evidence>
<evidence type="ECO:0000259" key="2">
    <source>
        <dbReference type="Pfam" id="PF18809"/>
    </source>
</evidence>
<feature type="compositionally biased region" description="Polar residues" evidence="1">
    <location>
        <begin position="518"/>
        <end position="538"/>
    </location>
</feature>